<feature type="signal peptide" evidence="2">
    <location>
        <begin position="1"/>
        <end position="23"/>
    </location>
</feature>
<evidence type="ECO:0000259" key="3">
    <source>
        <dbReference type="SMART" id="SM00646"/>
    </source>
</evidence>
<dbReference type="InterPro" id="IPR050695">
    <property type="entry name" value="N-acetylmuramoyl_amidase_3"/>
</dbReference>
<organism evidence="4 5">
    <name type="scientific">Nocardioides oleivorans</name>
    <dbReference type="NCBI Taxonomy" id="273676"/>
    <lineage>
        <taxon>Bacteria</taxon>
        <taxon>Bacillati</taxon>
        <taxon>Actinomycetota</taxon>
        <taxon>Actinomycetes</taxon>
        <taxon>Propionibacteriales</taxon>
        <taxon>Nocardioidaceae</taxon>
        <taxon>Nocardioides</taxon>
    </lineage>
</organism>
<dbReference type="RefSeq" id="WP_129399966.1">
    <property type="nucleotide sequence ID" value="NZ_SDWT01000001.1"/>
</dbReference>
<dbReference type="GO" id="GO:0008745">
    <property type="term" value="F:N-acetylmuramoyl-L-alanine amidase activity"/>
    <property type="evidence" value="ECO:0007669"/>
    <property type="project" value="InterPro"/>
</dbReference>
<dbReference type="GO" id="GO:0030288">
    <property type="term" value="C:outer membrane-bounded periplasmic space"/>
    <property type="evidence" value="ECO:0007669"/>
    <property type="project" value="TreeGrafter"/>
</dbReference>
<name>A0A4Q2RZP0_9ACTN</name>
<dbReference type="SMART" id="SM00646">
    <property type="entry name" value="Ami_3"/>
    <property type="match status" value="1"/>
</dbReference>
<evidence type="ECO:0000313" key="4">
    <source>
        <dbReference type="EMBL" id="RYB94618.1"/>
    </source>
</evidence>
<dbReference type="AlphaFoldDB" id="A0A4Q2RZP0"/>
<dbReference type="InterPro" id="IPR002508">
    <property type="entry name" value="MurNAc-LAA_cat"/>
</dbReference>
<sequence length="257" mass="27008">MHRLVTALVVALLASLVPGAAHADPVAPLVAVRAAKPLDGSVVVIDPGHQLGNHNFPEQIGRQVPAGGFTKPCNTTGTATDGGYPEATFTWQVSRALTTRLRRLGATVVLTRHSNRQDRWGPCVDVRGRAGNAVGADLKISIHGDGSYAAGARGFHVIAPADRAPWTDDIHGSSLRLAAAVKSGLLARDFAVANYIAGGDGLDVRSDLGTLNLSDVPTVMVELGNMRNAAEARVMTSARGRERYARGLVAGVRTFLR</sequence>
<feature type="domain" description="MurNAc-LAA" evidence="3">
    <location>
        <begin position="128"/>
        <end position="253"/>
    </location>
</feature>
<evidence type="ECO:0000256" key="1">
    <source>
        <dbReference type="ARBA" id="ARBA00022801"/>
    </source>
</evidence>
<keyword evidence="1" id="KW-0378">Hydrolase</keyword>
<keyword evidence="2" id="KW-0732">Signal</keyword>
<proteinExistence type="predicted"/>
<dbReference type="PANTHER" id="PTHR30404:SF0">
    <property type="entry name" value="N-ACETYLMURAMOYL-L-ALANINE AMIDASE AMIC"/>
    <property type="match status" value="1"/>
</dbReference>
<evidence type="ECO:0000256" key="2">
    <source>
        <dbReference type="SAM" id="SignalP"/>
    </source>
</evidence>
<comment type="caution">
    <text evidence="4">The sequence shown here is derived from an EMBL/GenBank/DDBJ whole genome shotgun (WGS) entry which is preliminary data.</text>
</comment>
<dbReference type="Gene3D" id="3.40.630.40">
    <property type="entry name" value="Zn-dependent exopeptidases"/>
    <property type="match status" value="1"/>
</dbReference>
<dbReference type="OrthoDB" id="3268878at2"/>
<dbReference type="EMBL" id="SDWT01000001">
    <property type="protein sequence ID" value="RYB94618.1"/>
    <property type="molecule type" value="Genomic_DNA"/>
</dbReference>
<dbReference type="CDD" id="cd02696">
    <property type="entry name" value="MurNAc-LAA"/>
    <property type="match status" value="1"/>
</dbReference>
<feature type="chain" id="PRO_5020621675" evidence="2">
    <location>
        <begin position="24"/>
        <end position="257"/>
    </location>
</feature>
<gene>
    <name evidence="4" type="ORF">EUA93_09850</name>
</gene>
<reference evidence="4 5" key="1">
    <citation type="submission" date="2019-01" db="EMBL/GenBank/DDBJ databases">
        <title>Novel species of Nocardioides.</title>
        <authorList>
            <person name="Liu Q."/>
            <person name="Xin Y.-H."/>
        </authorList>
    </citation>
    <scope>NUCLEOTIDE SEQUENCE [LARGE SCALE GENOMIC DNA]</scope>
    <source>
        <strain evidence="4 5">CGMCC 4.6882</strain>
    </source>
</reference>
<dbReference type="Pfam" id="PF01520">
    <property type="entry name" value="Amidase_3"/>
    <property type="match status" value="1"/>
</dbReference>
<dbReference type="SUPFAM" id="SSF53187">
    <property type="entry name" value="Zn-dependent exopeptidases"/>
    <property type="match status" value="1"/>
</dbReference>
<evidence type="ECO:0000313" key="5">
    <source>
        <dbReference type="Proteomes" id="UP000294071"/>
    </source>
</evidence>
<accession>A0A4Q2RZP0</accession>
<dbReference type="Proteomes" id="UP000294071">
    <property type="component" value="Unassembled WGS sequence"/>
</dbReference>
<dbReference type="PANTHER" id="PTHR30404">
    <property type="entry name" value="N-ACETYLMURAMOYL-L-ALANINE AMIDASE"/>
    <property type="match status" value="1"/>
</dbReference>
<keyword evidence="5" id="KW-1185">Reference proteome</keyword>
<protein>
    <submittedName>
        <fullName evidence="4">N-acetylmuramoyl-L-alanine amidase</fullName>
    </submittedName>
</protein>
<dbReference type="GO" id="GO:0009253">
    <property type="term" value="P:peptidoglycan catabolic process"/>
    <property type="evidence" value="ECO:0007669"/>
    <property type="project" value="InterPro"/>
</dbReference>